<dbReference type="EC" id="4.2.1.113" evidence="6 7"/>
<dbReference type="NCBIfam" id="TIGR01928">
    <property type="entry name" value="menC_lowGC_arch"/>
    <property type="match status" value="1"/>
</dbReference>
<feature type="active site" description="Proton acceptor" evidence="7">
    <location>
        <position position="263"/>
    </location>
</feature>
<evidence type="ECO:0000259" key="8">
    <source>
        <dbReference type="SMART" id="SM00922"/>
    </source>
</evidence>
<dbReference type="UniPathway" id="UPA00079"/>
<dbReference type="InterPro" id="IPR013341">
    <property type="entry name" value="Mandelate_racemase_N_dom"/>
</dbReference>
<keyword evidence="2 7" id="KW-0474">Menaquinone biosynthesis</keyword>
<proteinExistence type="inferred from homology"/>
<feature type="binding site" evidence="7">
    <location>
        <position position="214"/>
    </location>
    <ligand>
        <name>Mg(2+)</name>
        <dbReference type="ChEBI" id="CHEBI:18420"/>
    </ligand>
</feature>
<dbReference type="SFLD" id="SFLDG00180">
    <property type="entry name" value="muconate_cycloisomerase"/>
    <property type="match status" value="1"/>
</dbReference>
<keyword evidence="4 7" id="KW-0460">Magnesium</keyword>
<dbReference type="GO" id="GO:0000287">
    <property type="term" value="F:magnesium ion binding"/>
    <property type="evidence" value="ECO:0007669"/>
    <property type="project" value="UniProtKB-UniRule"/>
</dbReference>
<keyword evidence="3 7" id="KW-0479">Metal-binding</keyword>
<evidence type="ECO:0000256" key="4">
    <source>
        <dbReference type="ARBA" id="ARBA00022842"/>
    </source>
</evidence>
<feature type="binding site" evidence="7">
    <location>
        <position position="239"/>
    </location>
    <ligand>
        <name>Mg(2+)</name>
        <dbReference type="ChEBI" id="CHEBI:18420"/>
    </ligand>
</feature>
<dbReference type="UniPathway" id="UPA01057">
    <property type="reaction ID" value="UER00165"/>
</dbReference>
<dbReference type="SUPFAM" id="SSF54826">
    <property type="entry name" value="Enolase N-terminal domain-like"/>
    <property type="match status" value="1"/>
</dbReference>
<dbReference type="SFLD" id="SFLDF00009">
    <property type="entry name" value="o-succinylbenzoate_synthase"/>
    <property type="match status" value="1"/>
</dbReference>
<dbReference type="HAMAP" id="MF_01933">
    <property type="entry name" value="MenC_2"/>
    <property type="match status" value="1"/>
</dbReference>
<dbReference type="InterPro" id="IPR047585">
    <property type="entry name" value="MenC"/>
</dbReference>
<dbReference type="InterPro" id="IPR036849">
    <property type="entry name" value="Enolase-like_C_sf"/>
</dbReference>
<feature type="active site" description="Proton donor" evidence="7">
    <location>
        <position position="164"/>
    </location>
</feature>
<dbReference type="GO" id="GO:0009234">
    <property type="term" value="P:menaquinone biosynthetic process"/>
    <property type="evidence" value="ECO:0007669"/>
    <property type="project" value="UniProtKB-UniRule"/>
</dbReference>
<dbReference type="Pfam" id="PF02746">
    <property type="entry name" value="MR_MLE_N"/>
    <property type="match status" value="1"/>
</dbReference>
<dbReference type="InterPro" id="IPR029065">
    <property type="entry name" value="Enolase_C-like"/>
</dbReference>
<comment type="similarity">
    <text evidence="7">Belongs to the mandelate racemase/muconate lactonizing enzyme family. MenC type 2 subfamily.</text>
</comment>
<dbReference type="InterPro" id="IPR013342">
    <property type="entry name" value="Mandelate_racemase_C"/>
</dbReference>
<dbReference type="SMART" id="SM00922">
    <property type="entry name" value="MR_MLE"/>
    <property type="match status" value="1"/>
</dbReference>
<keyword evidence="5 7" id="KW-0456">Lyase</keyword>
<sequence>MNISKVVVRQMKMDLKHPFTTSVGTEQHKDVILVEVQSEDGQSGWAESVAINEPIYNEETVHTNWPIMKEFLLPKLWEVPVTHPSEVAKRFEAVRGNFNAKAAVEQAVWDLYAKEQGITLKEALGGEYSQIHVGVSVGITETMEELIGKIESHVEKGYKRIKVKIMPGWDVDVLTAIREKFPDIELMADANCAYTLQDVKHLKKLDAFNLTMIEQPLAHDDIIDHAVLQRLLETPICLDESLHTYEDVRKAVQFGSCQIVNLKVGRVGGLTETLKIHEFCRENNVPMWCGGMLETGIGRAHNVALSTLSQFTYPGDTAPSSHYWTKDIITPEVTMENGVIQVPDKPGIGYEVDVDFVESLTERKEVFTRDENA</sequence>
<dbReference type="CDD" id="cd03317">
    <property type="entry name" value="NAAAR"/>
    <property type="match status" value="1"/>
</dbReference>
<dbReference type="InterPro" id="IPR029017">
    <property type="entry name" value="Enolase-like_N"/>
</dbReference>
<dbReference type="GO" id="GO:0043748">
    <property type="term" value="F:O-succinylbenzoate synthase activity"/>
    <property type="evidence" value="ECO:0007669"/>
    <property type="project" value="UniProtKB-EC"/>
</dbReference>
<dbReference type="Pfam" id="PF13378">
    <property type="entry name" value="MR_MLE_C"/>
    <property type="match status" value="1"/>
</dbReference>
<feature type="binding site" evidence="7">
    <location>
        <position position="189"/>
    </location>
    <ligand>
        <name>Mg(2+)</name>
        <dbReference type="ChEBI" id="CHEBI:18420"/>
    </ligand>
</feature>
<dbReference type="InterPro" id="IPR010197">
    <property type="entry name" value="OSBS/NAAAR"/>
</dbReference>
<dbReference type="OrthoDB" id="9774531at2"/>
<dbReference type="RefSeq" id="WP_093192478.1">
    <property type="nucleotide sequence ID" value="NZ_FNEV01000002.1"/>
</dbReference>
<accession>A0A1G8R9E6</accession>
<evidence type="ECO:0000256" key="3">
    <source>
        <dbReference type="ARBA" id="ARBA00022723"/>
    </source>
</evidence>
<dbReference type="Gene3D" id="3.30.390.10">
    <property type="entry name" value="Enolase-like, N-terminal domain"/>
    <property type="match status" value="1"/>
</dbReference>
<comment type="cofactor">
    <cofactor evidence="1 7">
        <name>a divalent metal cation</name>
        <dbReference type="ChEBI" id="CHEBI:60240"/>
    </cofactor>
</comment>
<keyword evidence="10" id="KW-1185">Reference proteome</keyword>
<dbReference type="AlphaFoldDB" id="A0A1G8R9E6"/>
<gene>
    <name evidence="7" type="primary">menC</name>
    <name evidence="9" type="ORF">SAMN04490247_0904</name>
</gene>
<comment type="pathway">
    <text evidence="7">Quinol/quinone metabolism; menaquinone biosynthesis.</text>
</comment>
<reference evidence="10" key="1">
    <citation type="submission" date="2016-10" db="EMBL/GenBank/DDBJ databases">
        <authorList>
            <person name="Varghese N."/>
            <person name="Submissions S."/>
        </authorList>
    </citation>
    <scope>NUCLEOTIDE SEQUENCE [LARGE SCALE GENOMIC DNA]</scope>
    <source>
        <strain evidence="10">DSM 4771</strain>
    </source>
</reference>
<protein>
    <recommendedName>
        <fullName evidence="6 7">o-succinylbenzoate synthase</fullName>
        <shortName evidence="7">OSB synthase</shortName>
        <shortName evidence="7">OSBS</shortName>
        <ecNumber evidence="6 7">4.2.1.113</ecNumber>
    </recommendedName>
    <alternativeName>
        <fullName evidence="7">4-(2'-carboxyphenyl)-4-oxybutyric acid synthase</fullName>
    </alternativeName>
    <alternativeName>
        <fullName evidence="7">o-succinylbenzoic acid synthase</fullName>
    </alternativeName>
</protein>
<dbReference type="STRING" id="86666.SAMN04490247_0904"/>
<comment type="function">
    <text evidence="7">Converts 2-succinyl-6-hydroxy-2,4-cyclohexadiene-1-carboxylate (SHCHC) to 2-succinylbenzoate (OSB).</text>
</comment>
<dbReference type="SFLD" id="SFLDS00001">
    <property type="entry name" value="Enolase"/>
    <property type="match status" value="1"/>
</dbReference>
<name>A0A1G8R9E6_9BACI</name>
<evidence type="ECO:0000256" key="1">
    <source>
        <dbReference type="ARBA" id="ARBA00001968"/>
    </source>
</evidence>
<dbReference type="Proteomes" id="UP000199225">
    <property type="component" value="Unassembled WGS sequence"/>
</dbReference>
<evidence type="ECO:0000256" key="5">
    <source>
        <dbReference type="ARBA" id="ARBA00023239"/>
    </source>
</evidence>
<comment type="pathway">
    <text evidence="7">Quinol/quinone metabolism; 1,4-dihydroxy-2-naphthoate biosynthesis; 1,4-dihydroxy-2-naphthoate from chorismate: step 4/7.</text>
</comment>
<organism evidence="9 10">
    <name type="scientific">Salimicrobium halophilum</name>
    <dbReference type="NCBI Taxonomy" id="86666"/>
    <lineage>
        <taxon>Bacteria</taxon>
        <taxon>Bacillati</taxon>
        <taxon>Bacillota</taxon>
        <taxon>Bacilli</taxon>
        <taxon>Bacillales</taxon>
        <taxon>Bacillaceae</taxon>
        <taxon>Salimicrobium</taxon>
    </lineage>
</organism>
<evidence type="ECO:0000313" key="10">
    <source>
        <dbReference type="Proteomes" id="UP000199225"/>
    </source>
</evidence>
<dbReference type="GO" id="GO:0016854">
    <property type="term" value="F:racemase and epimerase activity"/>
    <property type="evidence" value="ECO:0007669"/>
    <property type="project" value="UniProtKB-ARBA"/>
</dbReference>
<dbReference type="PANTHER" id="PTHR48073:SF5">
    <property type="entry name" value="O-SUCCINYLBENZOATE SYNTHASE"/>
    <property type="match status" value="1"/>
</dbReference>
<dbReference type="Gene3D" id="3.20.20.120">
    <property type="entry name" value="Enolase-like C-terminal domain"/>
    <property type="match status" value="1"/>
</dbReference>
<dbReference type="PANTHER" id="PTHR48073">
    <property type="entry name" value="O-SUCCINYLBENZOATE SYNTHASE-RELATED"/>
    <property type="match status" value="1"/>
</dbReference>
<evidence type="ECO:0000256" key="2">
    <source>
        <dbReference type="ARBA" id="ARBA00022428"/>
    </source>
</evidence>
<evidence type="ECO:0000256" key="7">
    <source>
        <dbReference type="HAMAP-Rule" id="MF_01933"/>
    </source>
</evidence>
<feature type="domain" description="Mandelate racemase/muconate lactonizing enzyme C-terminal" evidence="8">
    <location>
        <begin position="143"/>
        <end position="235"/>
    </location>
</feature>
<dbReference type="SUPFAM" id="SSF51604">
    <property type="entry name" value="Enolase C-terminal domain-like"/>
    <property type="match status" value="1"/>
</dbReference>
<evidence type="ECO:0000313" key="9">
    <source>
        <dbReference type="EMBL" id="SDJ13571.1"/>
    </source>
</evidence>
<dbReference type="EMBL" id="FNEV01000002">
    <property type="protein sequence ID" value="SDJ13571.1"/>
    <property type="molecule type" value="Genomic_DNA"/>
</dbReference>
<comment type="catalytic activity">
    <reaction evidence="7">
        <text>(1R,6R)-6-hydroxy-2-succinyl-cyclohexa-2,4-diene-1-carboxylate = 2-succinylbenzoate + H2O</text>
        <dbReference type="Rhea" id="RHEA:10196"/>
        <dbReference type="ChEBI" id="CHEBI:15377"/>
        <dbReference type="ChEBI" id="CHEBI:18325"/>
        <dbReference type="ChEBI" id="CHEBI:58689"/>
        <dbReference type="EC" id="4.2.1.113"/>
    </reaction>
</comment>
<evidence type="ECO:0000256" key="6">
    <source>
        <dbReference type="ARBA" id="ARBA00029491"/>
    </source>
</evidence>